<reference evidence="16" key="1">
    <citation type="submission" date="2019-08" db="EMBL/GenBank/DDBJ databases">
        <title>Reference gene set and small RNA set construction with multiple tissues from Davidia involucrata Baill.</title>
        <authorList>
            <person name="Yang H."/>
            <person name="Zhou C."/>
            <person name="Li G."/>
            <person name="Wang J."/>
            <person name="Gao P."/>
            <person name="Wang M."/>
            <person name="Wang R."/>
            <person name="Zhao Y."/>
        </authorList>
    </citation>
    <scope>NUCLEOTIDE SEQUENCE</scope>
    <source>
        <tissue evidence="16">Mixed with DoveR01_LX</tissue>
    </source>
</reference>
<proteinExistence type="inferred from homology"/>
<evidence type="ECO:0000256" key="12">
    <source>
        <dbReference type="ARBA" id="ARBA00023136"/>
    </source>
</evidence>
<sequence>MENQLEFIMSKFAHSIVITITNNKYTVFTVIIFFAAQLLLRWFRRRDDRLAVFTFKPNPSNKTTLYCAVCLHDVSHGERYRKLPKCNHCFHVDCIDPWFQSHSTCPLCRRQVSAHLLPQHQQPRSFLSYFLSFSLNILRKMNNALNYEITFTLCENLRYIS</sequence>
<keyword evidence="7" id="KW-0479">Metal-binding</keyword>
<dbReference type="InterPro" id="IPR044600">
    <property type="entry name" value="ATL1/ATL16-like"/>
</dbReference>
<comment type="catalytic activity">
    <reaction evidence="1">
        <text>S-ubiquitinyl-[E2 ubiquitin-conjugating enzyme]-L-cysteine + [acceptor protein]-L-lysine = [E2 ubiquitin-conjugating enzyme]-L-cysteine + N(6)-ubiquitinyl-[acceptor protein]-L-lysine.</text>
        <dbReference type="EC" id="2.3.2.27"/>
    </reaction>
</comment>
<dbReference type="EC" id="2.3.2.27" evidence="4"/>
<dbReference type="EMBL" id="GHES01043159">
    <property type="protein sequence ID" value="MPA73718.1"/>
    <property type="molecule type" value="Transcribed_RNA"/>
</dbReference>
<evidence type="ECO:0000256" key="8">
    <source>
        <dbReference type="ARBA" id="ARBA00022771"/>
    </source>
</evidence>
<evidence type="ECO:0000256" key="3">
    <source>
        <dbReference type="ARBA" id="ARBA00004906"/>
    </source>
</evidence>
<protein>
    <recommendedName>
        <fullName evidence="4">RING-type E3 ubiquitin transferase</fullName>
        <ecNumber evidence="4">2.3.2.27</ecNumber>
    </recommendedName>
</protein>
<dbReference type="InterPro" id="IPR013083">
    <property type="entry name" value="Znf_RING/FYVE/PHD"/>
</dbReference>
<comment type="similarity">
    <text evidence="13">Belongs to the RING-type zinc finger family. ATL subfamily.</text>
</comment>
<evidence type="ECO:0000256" key="11">
    <source>
        <dbReference type="ARBA" id="ARBA00022989"/>
    </source>
</evidence>
<dbReference type="SMART" id="SM00184">
    <property type="entry name" value="RING"/>
    <property type="match status" value="1"/>
</dbReference>
<dbReference type="GO" id="GO:0008270">
    <property type="term" value="F:zinc ion binding"/>
    <property type="evidence" value="ECO:0007669"/>
    <property type="project" value="UniProtKB-KW"/>
</dbReference>
<dbReference type="PANTHER" id="PTHR46913">
    <property type="entry name" value="RING-H2 FINGER PROTEIN ATL16"/>
    <property type="match status" value="1"/>
</dbReference>
<evidence type="ECO:0000256" key="14">
    <source>
        <dbReference type="PROSITE-ProRule" id="PRU00175"/>
    </source>
</evidence>
<dbReference type="GO" id="GO:0016020">
    <property type="term" value="C:membrane"/>
    <property type="evidence" value="ECO:0007669"/>
    <property type="project" value="UniProtKB-SubCell"/>
</dbReference>
<dbReference type="CDD" id="cd16461">
    <property type="entry name" value="RING-H2_EL5-like"/>
    <property type="match status" value="1"/>
</dbReference>
<evidence type="ECO:0000256" key="9">
    <source>
        <dbReference type="ARBA" id="ARBA00022786"/>
    </source>
</evidence>
<evidence type="ECO:0000313" key="16">
    <source>
        <dbReference type="EMBL" id="MPA73718.1"/>
    </source>
</evidence>
<evidence type="ECO:0000256" key="4">
    <source>
        <dbReference type="ARBA" id="ARBA00012483"/>
    </source>
</evidence>
<keyword evidence="12" id="KW-0472">Membrane</keyword>
<evidence type="ECO:0000256" key="2">
    <source>
        <dbReference type="ARBA" id="ARBA00004167"/>
    </source>
</evidence>
<dbReference type="PANTHER" id="PTHR46913:SF1">
    <property type="entry name" value="RING-H2 FINGER PROTEIN ATL16"/>
    <property type="match status" value="1"/>
</dbReference>
<dbReference type="GO" id="GO:0061630">
    <property type="term" value="F:ubiquitin protein ligase activity"/>
    <property type="evidence" value="ECO:0007669"/>
    <property type="project" value="UniProtKB-EC"/>
</dbReference>
<evidence type="ECO:0000256" key="6">
    <source>
        <dbReference type="ARBA" id="ARBA00022692"/>
    </source>
</evidence>
<comment type="pathway">
    <text evidence="3">Protein modification; protein ubiquitination.</text>
</comment>
<dbReference type="AlphaFoldDB" id="A0A5B7BYM5"/>
<keyword evidence="10" id="KW-0862">Zinc</keyword>
<feature type="domain" description="RING-type" evidence="15">
    <location>
        <begin position="67"/>
        <end position="109"/>
    </location>
</feature>
<evidence type="ECO:0000256" key="10">
    <source>
        <dbReference type="ARBA" id="ARBA00022833"/>
    </source>
</evidence>
<dbReference type="Pfam" id="PF13639">
    <property type="entry name" value="zf-RING_2"/>
    <property type="match status" value="1"/>
</dbReference>
<dbReference type="SUPFAM" id="SSF57850">
    <property type="entry name" value="RING/U-box"/>
    <property type="match status" value="1"/>
</dbReference>
<keyword evidence="16" id="KW-0012">Acyltransferase</keyword>
<evidence type="ECO:0000256" key="13">
    <source>
        <dbReference type="ARBA" id="ARBA00024209"/>
    </source>
</evidence>
<evidence type="ECO:0000256" key="5">
    <source>
        <dbReference type="ARBA" id="ARBA00022679"/>
    </source>
</evidence>
<evidence type="ECO:0000259" key="15">
    <source>
        <dbReference type="PROSITE" id="PS50089"/>
    </source>
</evidence>
<evidence type="ECO:0000256" key="7">
    <source>
        <dbReference type="ARBA" id="ARBA00022723"/>
    </source>
</evidence>
<dbReference type="GO" id="GO:0016567">
    <property type="term" value="P:protein ubiquitination"/>
    <property type="evidence" value="ECO:0007669"/>
    <property type="project" value="UniProtKB-UniPathway"/>
</dbReference>
<evidence type="ECO:0000256" key="1">
    <source>
        <dbReference type="ARBA" id="ARBA00000900"/>
    </source>
</evidence>
<dbReference type="InterPro" id="IPR001841">
    <property type="entry name" value="Znf_RING"/>
</dbReference>
<keyword evidence="8 14" id="KW-0863">Zinc-finger</keyword>
<comment type="subcellular location">
    <subcellularLocation>
        <location evidence="2">Membrane</location>
        <topology evidence="2">Single-pass membrane protein</topology>
    </subcellularLocation>
</comment>
<keyword evidence="9" id="KW-0833">Ubl conjugation pathway</keyword>
<keyword evidence="6" id="KW-0812">Transmembrane</keyword>
<dbReference type="UniPathway" id="UPA00143"/>
<keyword evidence="11" id="KW-1133">Transmembrane helix</keyword>
<dbReference type="PROSITE" id="PS50089">
    <property type="entry name" value="ZF_RING_2"/>
    <property type="match status" value="1"/>
</dbReference>
<accession>A0A5B7BYM5</accession>
<organism evidence="16">
    <name type="scientific">Davidia involucrata</name>
    <name type="common">Dove tree</name>
    <dbReference type="NCBI Taxonomy" id="16924"/>
    <lineage>
        <taxon>Eukaryota</taxon>
        <taxon>Viridiplantae</taxon>
        <taxon>Streptophyta</taxon>
        <taxon>Embryophyta</taxon>
        <taxon>Tracheophyta</taxon>
        <taxon>Spermatophyta</taxon>
        <taxon>Magnoliopsida</taxon>
        <taxon>eudicotyledons</taxon>
        <taxon>Gunneridae</taxon>
        <taxon>Pentapetalae</taxon>
        <taxon>asterids</taxon>
        <taxon>Cornales</taxon>
        <taxon>Nyssaceae</taxon>
        <taxon>Davidia</taxon>
    </lineage>
</organism>
<keyword evidence="5 16" id="KW-0808">Transferase</keyword>
<dbReference type="Gene3D" id="3.30.40.10">
    <property type="entry name" value="Zinc/RING finger domain, C3HC4 (zinc finger)"/>
    <property type="match status" value="1"/>
</dbReference>
<gene>
    <name evidence="16" type="ORF">Din_043159</name>
</gene>
<name>A0A5B7BYM5_DAVIN</name>